<evidence type="ECO:0000313" key="3">
    <source>
        <dbReference type="Proteomes" id="UP000192277"/>
    </source>
</evidence>
<name>A0ABX3NSA1_9BACT</name>
<evidence type="ECO:0000256" key="1">
    <source>
        <dbReference type="SAM" id="Phobius"/>
    </source>
</evidence>
<evidence type="ECO:0008006" key="4">
    <source>
        <dbReference type="Google" id="ProtNLM"/>
    </source>
</evidence>
<sequence>MPTNYKTRDIKSNYKGTPLRTPGYIDLNTQTGVVPSKPGGIYRWIFPHFAGVLFLGLAVLWFIPHPEIIKTTGTVTGIDAQEKMLYINIAAPEDSMQTIRSGQLIQIRVKEQPGAQFDVVTGRLLQVSAGRLEHDLMAKVLLSEFKTAQYNRPGNKSLKVNLVIVVKDLRLLQCIFKNPLKQMGK</sequence>
<reference evidence="2 3" key="1">
    <citation type="submission" date="2016-04" db="EMBL/GenBank/DDBJ databases">
        <authorList>
            <person name="Chen L."/>
            <person name="Zhuang W."/>
            <person name="Wang G."/>
        </authorList>
    </citation>
    <scope>NUCLEOTIDE SEQUENCE [LARGE SCALE GENOMIC DNA]</scope>
    <source>
        <strain evidence="3">GR20</strain>
    </source>
</reference>
<organism evidence="2 3">
    <name type="scientific">Niastella koreensis</name>
    <dbReference type="NCBI Taxonomy" id="354356"/>
    <lineage>
        <taxon>Bacteria</taxon>
        <taxon>Pseudomonadati</taxon>
        <taxon>Bacteroidota</taxon>
        <taxon>Chitinophagia</taxon>
        <taxon>Chitinophagales</taxon>
        <taxon>Chitinophagaceae</taxon>
        <taxon>Niastella</taxon>
    </lineage>
</organism>
<proteinExistence type="predicted"/>
<comment type="caution">
    <text evidence="2">The sequence shown here is derived from an EMBL/GenBank/DDBJ whole genome shotgun (WGS) entry which is preliminary data.</text>
</comment>
<keyword evidence="1" id="KW-1133">Transmembrane helix</keyword>
<keyword evidence="1" id="KW-0472">Membrane</keyword>
<dbReference type="Proteomes" id="UP000192277">
    <property type="component" value="Unassembled WGS sequence"/>
</dbReference>
<dbReference type="EMBL" id="LWBO01000024">
    <property type="protein sequence ID" value="OQP44399.1"/>
    <property type="molecule type" value="Genomic_DNA"/>
</dbReference>
<feature type="transmembrane region" description="Helical" evidence="1">
    <location>
        <begin position="41"/>
        <end position="63"/>
    </location>
</feature>
<keyword evidence="3" id="KW-1185">Reference proteome</keyword>
<gene>
    <name evidence="2" type="ORF">A4D02_34815</name>
</gene>
<accession>A0ABX3NSA1</accession>
<keyword evidence="1" id="KW-0812">Transmembrane</keyword>
<dbReference type="RefSeq" id="WP_014218575.1">
    <property type="nucleotide sequence ID" value="NZ_LWBO01000024.1"/>
</dbReference>
<evidence type="ECO:0000313" key="2">
    <source>
        <dbReference type="EMBL" id="OQP44399.1"/>
    </source>
</evidence>
<protein>
    <recommendedName>
        <fullName evidence="4">HlyD family secretion protein</fullName>
    </recommendedName>
</protein>